<organism evidence="7 8">
    <name type="scientific">Isoptericola cucumis</name>
    <dbReference type="NCBI Taxonomy" id="1776856"/>
    <lineage>
        <taxon>Bacteria</taxon>
        <taxon>Bacillati</taxon>
        <taxon>Actinomycetota</taxon>
        <taxon>Actinomycetes</taxon>
        <taxon>Micrococcales</taxon>
        <taxon>Promicromonosporaceae</taxon>
        <taxon>Isoptericola</taxon>
    </lineage>
</organism>
<dbReference type="EMBL" id="BMDG01000011">
    <property type="protein sequence ID" value="GGI10495.1"/>
    <property type="molecule type" value="Genomic_DNA"/>
</dbReference>
<dbReference type="SUPFAM" id="SSF46785">
    <property type="entry name" value="Winged helix' DNA-binding domain"/>
    <property type="match status" value="1"/>
</dbReference>
<evidence type="ECO:0000256" key="4">
    <source>
        <dbReference type="SAM" id="MobiDB-lite"/>
    </source>
</evidence>
<accession>A0ABQ2B8F8</accession>
<sequence length="273" mass="29225">MSQSVHRALQILAQLGQGPATLDDLAQALGVHKSTVLRLVRTLEEDRFVRRDHRHRLSLGSRLFELGRSSLESHGIRDVAQPHLEALAHVTGGQAVHLAVLEGARPVYVAKVESTSSVRMYSRLGLTASLHATAVGKVLASDLPEHRLAPLLDATDFEAYTPRTITGAAAYRDELERVRRQGWARDAAEHEPFINCVGAPVRDAAGRVVAAVSVSVPDVILDLDRVLALVPSVLAATAAIGADWAGHDAGHAGPPEPPAAQVAPHHPVERTSR</sequence>
<dbReference type="Gene3D" id="3.30.450.40">
    <property type="match status" value="1"/>
</dbReference>
<name>A0ABQ2B8F8_9MICO</name>
<dbReference type="PANTHER" id="PTHR30136">
    <property type="entry name" value="HELIX-TURN-HELIX TRANSCRIPTIONAL REGULATOR, ICLR FAMILY"/>
    <property type="match status" value="1"/>
</dbReference>
<dbReference type="PROSITE" id="PS51077">
    <property type="entry name" value="HTH_ICLR"/>
    <property type="match status" value="1"/>
</dbReference>
<dbReference type="CDD" id="cd00090">
    <property type="entry name" value="HTH_ARSR"/>
    <property type="match status" value="1"/>
</dbReference>
<feature type="domain" description="HTH iclR-type" evidence="5">
    <location>
        <begin position="2"/>
        <end position="61"/>
    </location>
</feature>
<keyword evidence="3" id="KW-0804">Transcription</keyword>
<evidence type="ECO:0000256" key="3">
    <source>
        <dbReference type="ARBA" id="ARBA00023163"/>
    </source>
</evidence>
<gene>
    <name evidence="7" type="ORF">GCM10007368_31520</name>
</gene>
<reference evidence="8" key="1">
    <citation type="journal article" date="2019" name="Int. J. Syst. Evol. Microbiol.">
        <title>The Global Catalogue of Microorganisms (GCM) 10K type strain sequencing project: providing services to taxonomists for standard genome sequencing and annotation.</title>
        <authorList>
            <consortium name="The Broad Institute Genomics Platform"/>
            <consortium name="The Broad Institute Genome Sequencing Center for Infectious Disease"/>
            <person name="Wu L."/>
            <person name="Ma J."/>
        </authorList>
    </citation>
    <scope>NUCLEOTIDE SEQUENCE [LARGE SCALE GENOMIC DNA]</scope>
    <source>
        <strain evidence="8">CCM 8653</strain>
    </source>
</reference>
<keyword evidence="2" id="KW-0238">DNA-binding</keyword>
<protein>
    <submittedName>
        <fullName evidence="7">IclR family transcriptional regulator</fullName>
    </submittedName>
</protein>
<evidence type="ECO:0000313" key="8">
    <source>
        <dbReference type="Proteomes" id="UP000632535"/>
    </source>
</evidence>
<dbReference type="Pfam" id="PF01614">
    <property type="entry name" value="IclR_C"/>
    <property type="match status" value="1"/>
</dbReference>
<evidence type="ECO:0000313" key="7">
    <source>
        <dbReference type="EMBL" id="GGI10495.1"/>
    </source>
</evidence>
<comment type="caution">
    <text evidence="7">The sequence shown here is derived from an EMBL/GenBank/DDBJ whole genome shotgun (WGS) entry which is preliminary data.</text>
</comment>
<evidence type="ECO:0000259" key="6">
    <source>
        <dbReference type="PROSITE" id="PS51078"/>
    </source>
</evidence>
<dbReference type="Pfam" id="PF09339">
    <property type="entry name" value="HTH_IclR"/>
    <property type="match status" value="1"/>
</dbReference>
<dbReference type="PANTHER" id="PTHR30136:SF24">
    <property type="entry name" value="HTH-TYPE TRANSCRIPTIONAL REPRESSOR ALLR"/>
    <property type="match status" value="1"/>
</dbReference>
<proteinExistence type="predicted"/>
<dbReference type="Proteomes" id="UP000632535">
    <property type="component" value="Unassembled WGS sequence"/>
</dbReference>
<evidence type="ECO:0000259" key="5">
    <source>
        <dbReference type="PROSITE" id="PS51077"/>
    </source>
</evidence>
<keyword evidence="1" id="KW-0805">Transcription regulation</keyword>
<dbReference type="InterPro" id="IPR050707">
    <property type="entry name" value="HTH_MetabolicPath_Reg"/>
</dbReference>
<feature type="region of interest" description="Disordered" evidence="4">
    <location>
        <begin position="247"/>
        <end position="273"/>
    </location>
</feature>
<dbReference type="InterPro" id="IPR029016">
    <property type="entry name" value="GAF-like_dom_sf"/>
</dbReference>
<dbReference type="SMART" id="SM00346">
    <property type="entry name" value="HTH_ICLR"/>
    <property type="match status" value="1"/>
</dbReference>
<feature type="domain" description="IclR-ED" evidence="6">
    <location>
        <begin position="62"/>
        <end position="246"/>
    </location>
</feature>
<evidence type="ECO:0000256" key="2">
    <source>
        <dbReference type="ARBA" id="ARBA00023125"/>
    </source>
</evidence>
<dbReference type="InterPro" id="IPR036388">
    <property type="entry name" value="WH-like_DNA-bd_sf"/>
</dbReference>
<dbReference type="RefSeq" id="WP_188524666.1">
    <property type="nucleotide sequence ID" value="NZ_BMDG01000011.1"/>
</dbReference>
<dbReference type="InterPro" id="IPR014757">
    <property type="entry name" value="Tscrpt_reg_IclR_C"/>
</dbReference>
<dbReference type="InterPro" id="IPR011991">
    <property type="entry name" value="ArsR-like_HTH"/>
</dbReference>
<dbReference type="InterPro" id="IPR005471">
    <property type="entry name" value="Tscrpt_reg_IclR_N"/>
</dbReference>
<evidence type="ECO:0000256" key="1">
    <source>
        <dbReference type="ARBA" id="ARBA00023015"/>
    </source>
</evidence>
<dbReference type="InterPro" id="IPR036390">
    <property type="entry name" value="WH_DNA-bd_sf"/>
</dbReference>
<dbReference type="PROSITE" id="PS51078">
    <property type="entry name" value="ICLR_ED"/>
    <property type="match status" value="1"/>
</dbReference>
<dbReference type="Gene3D" id="1.10.10.10">
    <property type="entry name" value="Winged helix-like DNA-binding domain superfamily/Winged helix DNA-binding domain"/>
    <property type="match status" value="1"/>
</dbReference>
<keyword evidence="8" id="KW-1185">Reference proteome</keyword>
<dbReference type="SUPFAM" id="SSF55781">
    <property type="entry name" value="GAF domain-like"/>
    <property type="match status" value="1"/>
</dbReference>